<comment type="caution">
    <text evidence="1">The sequence shown here is derived from an EMBL/GenBank/DDBJ whole genome shotgun (WGS) entry which is preliminary data.</text>
</comment>
<evidence type="ECO:0000313" key="2">
    <source>
        <dbReference type="Proteomes" id="UP000651517"/>
    </source>
</evidence>
<accession>A0ABR8WRZ1</accession>
<keyword evidence="2" id="KW-1185">Reference proteome</keyword>
<proteinExistence type="predicted"/>
<organism evidence="1 2">
    <name type="scientific">Brevibacterium gallinarum</name>
    <dbReference type="NCBI Taxonomy" id="2762220"/>
    <lineage>
        <taxon>Bacteria</taxon>
        <taxon>Bacillati</taxon>
        <taxon>Actinomycetota</taxon>
        <taxon>Actinomycetes</taxon>
        <taxon>Micrococcales</taxon>
        <taxon>Brevibacteriaceae</taxon>
        <taxon>Brevibacterium</taxon>
    </lineage>
</organism>
<evidence type="ECO:0000313" key="1">
    <source>
        <dbReference type="EMBL" id="MBD8019648.1"/>
    </source>
</evidence>
<protein>
    <recommendedName>
        <fullName evidence="3">PIN domain-containing protein</fullName>
    </recommendedName>
</protein>
<dbReference type="RefSeq" id="WP_191725232.1">
    <property type="nucleotide sequence ID" value="NZ_JACSPY010000002.1"/>
</dbReference>
<name>A0ABR8WRZ1_9MICO</name>
<evidence type="ECO:0008006" key="3">
    <source>
        <dbReference type="Google" id="ProtNLM"/>
    </source>
</evidence>
<reference evidence="1 2" key="1">
    <citation type="submission" date="2020-08" db="EMBL/GenBank/DDBJ databases">
        <title>A Genomic Blueprint of the Chicken Gut Microbiome.</title>
        <authorList>
            <person name="Gilroy R."/>
            <person name="Ravi A."/>
            <person name="Getino M."/>
            <person name="Pursley I."/>
            <person name="Horton D.L."/>
            <person name="Alikhan N.-F."/>
            <person name="Baker D."/>
            <person name="Gharbi K."/>
            <person name="Hall N."/>
            <person name="Watson M."/>
            <person name="Adriaenssens E.M."/>
            <person name="Foster-Nyarko E."/>
            <person name="Jarju S."/>
            <person name="Secka A."/>
            <person name="Antonio M."/>
            <person name="Oren A."/>
            <person name="Chaudhuri R."/>
            <person name="La Ragione R.M."/>
            <person name="Hildebrand F."/>
            <person name="Pallen M.J."/>
        </authorList>
    </citation>
    <scope>NUCLEOTIDE SEQUENCE [LARGE SCALE GENOMIC DNA]</scope>
    <source>
        <strain evidence="1 2">Re57</strain>
    </source>
</reference>
<gene>
    <name evidence="1" type="ORF">H9634_02485</name>
</gene>
<sequence length="186" mass="21242">MSTSWFFFHDTGVLINFALCGEMDLLEQILGQRGRWTGTVSIECERVGPKLSLPDLATSSERILGEPIMPHDGEHQQIRSLRQLMAAPGDHQDEHLGEAETLTIIRSRQLKAVFVTEDYNAHPFADGTRCIDTWQLLRVALKRGLTSLENVRRFRAVLLDNGRISLRRKPEIFLEQRFEKWLASTG</sequence>
<dbReference type="Proteomes" id="UP000651517">
    <property type="component" value="Unassembled WGS sequence"/>
</dbReference>
<dbReference type="EMBL" id="JACSPY010000002">
    <property type="protein sequence ID" value="MBD8019648.1"/>
    <property type="molecule type" value="Genomic_DNA"/>
</dbReference>